<evidence type="ECO:0000313" key="2">
    <source>
        <dbReference type="EMBL" id="KNC47022.1"/>
    </source>
</evidence>
<proteinExistence type="predicted"/>
<dbReference type="Pfam" id="PF00266">
    <property type="entry name" value="Aminotran_5"/>
    <property type="match status" value="1"/>
</dbReference>
<dbReference type="GO" id="GO:0016829">
    <property type="term" value="F:lyase activity"/>
    <property type="evidence" value="ECO:0007669"/>
    <property type="project" value="UniProtKB-KW"/>
</dbReference>
<dbReference type="STRING" id="461836.A0A0L0D3U5"/>
<dbReference type="RefSeq" id="XP_013759802.1">
    <property type="nucleotide sequence ID" value="XM_013904348.1"/>
</dbReference>
<keyword evidence="2" id="KW-0456">Lyase</keyword>
<dbReference type="InterPro" id="IPR015422">
    <property type="entry name" value="PyrdxlP-dep_Trfase_small"/>
</dbReference>
<dbReference type="eggNOG" id="KOG2840">
    <property type="taxonomic scope" value="Eukaryota"/>
</dbReference>
<dbReference type="Gene3D" id="3.90.1150.10">
    <property type="entry name" value="Aspartate Aminotransferase, domain 1"/>
    <property type="match status" value="1"/>
</dbReference>
<dbReference type="Proteomes" id="UP000054408">
    <property type="component" value="Unassembled WGS sequence"/>
</dbReference>
<protein>
    <submittedName>
        <fullName evidence="2">Selenocysteine lyase</fullName>
    </submittedName>
</protein>
<dbReference type="Gene3D" id="3.40.640.10">
    <property type="entry name" value="Type I PLP-dependent aspartate aminotransferase-like (Major domain)"/>
    <property type="match status" value="1"/>
</dbReference>
<dbReference type="InterPro" id="IPR015424">
    <property type="entry name" value="PyrdxlP-dep_Trfase"/>
</dbReference>
<dbReference type="SUPFAM" id="SSF53383">
    <property type="entry name" value="PLP-dependent transferases"/>
    <property type="match status" value="1"/>
</dbReference>
<sequence length="630" mass="68537">MGKAVSKLCSSGNNANSGAICQGQDILEYIHDAVIGCNQIVTTPFGDRVMLYADYTASGRSLQFIEHYMRNEVLPLYGNTHSSNTATSMQTSSFMADARSIILEAVHGSACEDVVLFTGSGSTGAILKVARVLGLEPSHCAWNETKSMELQDSYQAVVFTSLMEHHSNLLPWRESGAHVVLIGLDEFGEPDMDELAEKLELYASRTELLIGSFSAGSNVTGRMTNTKAITEVLREYGALVMFDYAAAAPYVDIDVSDKDAVFISTHKFVGGPGTPGVLVAKKKLFGSKSCADPGGGTVFWVTADDHAYLEAVVYREEGGTPDILGAIRAGLVFQLKAAVTPAAIHAREAKYLAKARKAFRAMDNVHILGASSAEHLTIFSFLISVPWHTHLDSARSALSGAGTSESSVPDAGPDDHPNLYLHHNFVSVLLNDLFGIQTRGGCACAGPLGAYLLQLTRAEIQAFFEAMSLDDDSAIVKPGFSRFGLAYFFNAEDVKYMLDALAFVAEHGYKFLTVYEIVNGSDWVHVGFSNRMRTLRDISYDAGCMSHAPEIHTGKVAPGELAAARASYLKHARKVLAEIEAEPPVIEEEEHPVFQSPYRWFVRPSDASRMLRGEPMQFVPEQTFTPIQFK</sequence>
<dbReference type="PANTHER" id="PTHR43686">
    <property type="entry name" value="SULFURTRANSFERASE-RELATED"/>
    <property type="match status" value="1"/>
</dbReference>
<dbReference type="OrthoDB" id="420046at2759"/>
<keyword evidence="3" id="KW-1185">Reference proteome</keyword>
<name>A0A0L0D3U5_THETB</name>
<dbReference type="EMBL" id="GL349445">
    <property type="protein sequence ID" value="KNC47022.1"/>
    <property type="molecule type" value="Genomic_DNA"/>
</dbReference>
<dbReference type="AlphaFoldDB" id="A0A0L0D3U5"/>
<dbReference type="GeneID" id="25563047"/>
<accession>A0A0L0D3U5</accession>
<gene>
    <name evidence="2" type="ORF">AMSG_03445</name>
</gene>
<dbReference type="InterPro" id="IPR015421">
    <property type="entry name" value="PyrdxlP-dep_Trfase_major"/>
</dbReference>
<evidence type="ECO:0000259" key="1">
    <source>
        <dbReference type="Pfam" id="PF00266"/>
    </source>
</evidence>
<organism evidence="2 3">
    <name type="scientific">Thecamonas trahens ATCC 50062</name>
    <dbReference type="NCBI Taxonomy" id="461836"/>
    <lineage>
        <taxon>Eukaryota</taxon>
        <taxon>Apusozoa</taxon>
        <taxon>Apusomonadida</taxon>
        <taxon>Apusomonadidae</taxon>
        <taxon>Thecamonas</taxon>
    </lineage>
</organism>
<dbReference type="PANTHER" id="PTHR43686:SF1">
    <property type="entry name" value="AMINOTRAN_5 DOMAIN-CONTAINING PROTEIN"/>
    <property type="match status" value="1"/>
</dbReference>
<reference evidence="2 3" key="1">
    <citation type="submission" date="2010-05" db="EMBL/GenBank/DDBJ databases">
        <title>The Genome Sequence of Thecamonas trahens ATCC 50062.</title>
        <authorList>
            <consortium name="The Broad Institute Genome Sequencing Platform"/>
            <person name="Russ C."/>
            <person name="Cuomo C."/>
            <person name="Shea T."/>
            <person name="Young S.K."/>
            <person name="Zeng Q."/>
            <person name="Koehrsen M."/>
            <person name="Haas B."/>
            <person name="Borodovsky M."/>
            <person name="Guigo R."/>
            <person name="Alvarado L."/>
            <person name="Berlin A."/>
            <person name="Bochicchio J."/>
            <person name="Borenstein D."/>
            <person name="Chapman S."/>
            <person name="Chen Z."/>
            <person name="Freedman E."/>
            <person name="Gellesch M."/>
            <person name="Goldberg J."/>
            <person name="Griggs A."/>
            <person name="Gujja S."/>
            <person name="Heilman E."/>
            <person name="Heiman D."/>
            <person name="Hepburn T."/>
            <person name="Howarth C."/>
            <person name="Jen D."/>
            <person name="Larson L."/>
            <person name="Mehta T."/>
            <person name="Park D."/>
            <person name="Pearson M."/>
            <person name="Roberts A."/>
            <person name="Saif S."/>
            <person name="Shenoy N."/>
            <person name="Sisk P."/>
            <person name="Stolte C."/>
            <person name="Sykes S."/>
            <person name="Thomson T."/>
            <person name="Walk T."/>
            <person name="White J."/>
            <person name="Yandava C."/>
            <person name="Burger G."/>
            <person name="Gray M.W."/>
            <person name="Holland P.W.H."/>
            <person name="King N."/>
            <person name="Lang F.B.F."/>
            <person name="Roger A.J."/>
            <person name="Ruiz-Trillo I."/>
            <person name="Lander E."/>
            <person name="Nusbaum C."/>
        </authorList>
    </citation>
    <scope>NUCLEOTIDE SEQUENCE [LARGE SCALE GENOMIC DNA]</scope>
    <source>
        <strain evidence="2 3">ATCC 50062</strain>
    </source>
</reference>
<dbReference type="OMA" id="ETRAGCS"/>
<feature type="domain" description="Aminotransferase class V" evidence="1">
    <location>
        <begin position="52"/>
        <end position="383"/>
    </location>
</feature>
<dbReference type="InterPro" id="IPR000192">
    <property type="entry name" value="Aminotrans_V_dom"/>
</dbReference>
<evidence type="ECO:0000313" key="3">
    <source>
        <dbReference type="Proteomes" id="UP000054408"/>
    </source>
</evidence>